<feature type="compositionally biased region" description="Low complexity" evidence="1">
    <location>
        <begin position="236"/>
        <end position="245"/>
    </location>
</feature>
<feature type="compositionally biased region" description="Gly residues" evidence="1">
    <location>
        <begin position="541"/>
        <end position="553"/>
    </location>
</feature>
<feature type="compositionally biased region" description="Basic and acidic residues" evidence="1">
    <location>
        <begin position="352"/>
        <end position="362"/>
    </location>
</feature>
<feature type="compositionally biased region" description="Basic and acidic residues" evidence="1">
    <location>
        <begin position="311"/>
        <end position="321"/>
    </location>
</feature>
<dbReference type="OrthoDB" id="1162399at2759"/>
<dbReference type="InterPro" id="IPR032710">
    <property type="entry name" value="NTF2-like_dom_sf"/>
</dbReference>
<comment type="caution">
    <text evidence="2">The sequence shown here is derived from an EMBL/GenBank/DDBJ whole genome shotgun (WGS) entry which is preliminary data.</text>
</comment>
<gene>
    <name evidence="2" type="ORF">jhhlp_002256</name>
</gene>
<dbReference type="AlphaFoldDB" id="A0A2N3NDJ3"/>
<feature type="region of interest" description="Disordered" evidence="1">
    <location>
        <begin position="157"/>
        <end position="180"/>
    </location>
</feature>
<keyword evidence="3" id="KW-1185">Reference proteome</keyword>
<dbReference type="Gene3D" id="3.10.450.50">
    <property type="match status" value="1"/>
</dbReference>
<evidence type="ECO:0000256" key="1">
    <source>
        <dbReference type="SAM" id="MobiDB-lite"/>
    </source>
</evidence>
<dbReference type="VEuPathDB" id="FungiDB:jhhlp_002256"/>
<reference evidence="2 3" key="1">
    <citation type="journal article" date="2017" name="G3 (Bethesda)">
        <title>First Draft Genome Sequence of the Pathogenic Fungus Lomentospora prolificans (Formerly Scedosporium prolificans).</title>
        <authorList>
            <person name="Luo R."/>
            <person name="Zimin A."/>
            <person name="Workman R."/>
            <person name="Fan Y."/>
            <person name="Pertea G."/>
            <person name="Grossman N."/>
            <person name="Wear M.P."/>
            <person name="Jia B."/>
            <person name="Miller H."/>
            <person name="Casadevall A."/>
            <person name="Timp W."/>
            <person name="Zhang S.X."/>
            <person name="Salzberg S.L."/>
        </authorList>
    </citation>
    <scope>NUCLEOTIDE SEQUENCE [LARGE SCALE GENOMIC DNA]</scope>
    <source>
        <strain evidence="2 3">JHH-5317</strain>
    </source>
</reference>
<name>A0A2N3NDJ3_9PEZI</name>
<evidence type="ECO:0000313" key="3">
    <source>
        <dbReference type="Proteomes" id="UP000233524"/>
    </source>
</evidence>
<dbReference type="SUPFAM" id="SSF54427">
    <property type="entry name" value="NTF2-like"/>
    <property type="match status" value="1"/>
</dbReference>
<feature type="compositionally biased region" description="Gly residues" evidence="1">
    <location>
        <begin position="571"/>
        <end position="581"/>
    </location>
</feature>
<feature type="region of interest" description="Disordered" evidence="1">
    <location>
        <begin position="217"/>
        <end position="440"/>
    </location>
</feature>
<evidence type="ECO:0000313" key="2">
    <source>
        <dbReference type="EMBL" id="PKS10504.1"/>
    </source>
</evidence>
<feature type="compositionally biased region" description="Acidic residues" evidence="1">
    <location>
        <begin position="224"/>
        <end position="234"/>
    </location>
</feature>
<feature type="region of interest" description="Disordered" evidence="1">
    <location>
        <begin position="480"/>
        <end position="593"/>
    </location>
</feature>
<organism evidence="2 3">
    <name type="scientific">Lomentospora prolificans</name>
    <dbReference type="NCBI Taxonomy" id="41688"/>
    <lineage>
        <taxon>Eukaryota</taxon>
        <taxon>Fungi</taxon>
        <taxon>Dikarya</taxon>
        <taxon>Ascomycota</taxon>
        <taxon>Pezizomycotina</taxon>
        <taxon>Sordariomycetes</taxon>
        <taxon>Hypocreomycetidae</taxon>
        <taxon>Microascales</taxon>
        <taxon>Microascaceae</taxon>
        <taxon>Lomentospora</taxon>
    </lineage>
</organism>
<protein>
    <submittedName>
        <fullName evidence="2">Uncharacterized protein</fullName>
    </submittedName>
</protein>
<accession>A0A2N3NDJ3</accession>
<feature type="compositionally biased region" description="Basic and acidic residues" evidence="1">
    <location>
        <begin position="399"/>
        <end position="418"/>
    </location>
</feature>
<proteinExistence type="predicted"/>
<dbReference type="Proteomes" id="UP000233524">
    <property type="component" value="Unassembled WGS sequence"/>
</dbReference>
<feature type="compositionally biased region" description="Low complexity" evidence="1">
    <location>
        <begin position="531"/>
        <end position="540"/>
    </location>
</feature>
<dbReference type="STRING" id="41688.A0A2N3NDJ3"/>
<dbReference type="EMBL" id="NLAX01000008">
    <property type="protein sequence ID" value="PKS10504.1"/>
    <property type="molecule type" value="Genomic_DNA"/>
</dbReference>
<sequence>MASTYRQFLSSPNSSLLTANAALHYVTTTTTVRGATDIIKHLNSLRNQVKKSAEDFLDVIEGRGTVAIQAKTTLTFVSSGGPYLPGLDDNFLTEREVHLPIMHIVTFDDQGKIAQIRQSWDQGALLKQVDVIGKSGRNWPIRDGRDQIKIITTCLSATGSSQGPSESADLSHRSRGNSVNALRDPHASLELFAPRDAAGDAAAARVISPYAGTRPRQRSFTEILGDESLEEEEGSPSRGRSQSPSKVIAPKAGSNKKFQPIRLFDTDEHEEEDDRGRSQHQSRPIAPKAGAGKNFQPSRLFEMEEEEQESPDNKPKHDRFYRPNPKRFQHFALGNEGGEEADATPKASAPADRSRSRSKHDSSWSFDDFVTPQKALPTRTIRRQDVRQWDPEAEADAPADQRKAAGKPRRDAEPHFDFVDDGPEPTGPRPTGVLAGTKHNTGLGLYDNHVYNEDGKAPSLGPEPYALGNITNLKDRKKTFDPHFSMTDEPEDDVTPQARKVSEDRKKAVKMMEANWAATDESPASQKENTRGSAAASGSRPGPGGIYIAGDGMGSRKSGPGSDRAQNKGILIGGDGMGGKKGTARDWLFPEED</sequence>
<dbReference type="InParanoid" id="A0A2N3NDJ3"/>